<comment type="caution">
    <text evidence="4">The sequence shown here is derived from an EMBL/GenBank/DDBJ whole genome shotgun (WGS) entry which is preliminary data.</text>
</comment>
<keyword evidence="2" id="KW-0808">Transferase</keyword>
<sequence>MKWEKKGLIHHPKSNASWNKKYDILPTPYFIEKDNVIRVFFGTTDDMNFGRITFIDIDADNPLNVVYEHDDYVVDLGRDGTFDDCGVVPSSIIRKNDRYYMYTVGFQRTVKTPYMLFAGLLESSDLRSFSRVSESPILPRVGLRCISQGAPCVIFDGGMYKMWHWYATKWIDVNNKKFMDYHIGYAESTDGVSWNMHDEYCLKPEQSLNEFGVARPWVFKDDGVYHMYYSTRYVDKLYRISYAYSFDGLKWIRTNQIPFDVSDKGWDSEMICYPSVLKVKNKLYMFYNGNNNGETGFGYAEMVEK</sequence>
<comment type="similarity">
    <text evidence="3">Belongs to the glycosyl hydrolase 130 family.</text>
</comment>
<reference evidence="4 5" key="1">
    <citation type="journal article" date="2024" name="Dis. Aquat. Organ.">
        <title>Francisella sciaenopsi sp. nov. isolated from diseased red drum Sciaenops ocellatus in Florida, USA.</title>
        <authorList>
            <person name="Kawahara M."/>
            <person name="Cody T.T."/>
            <person name="Yanong R.P.E."/>
            <person name="Henderson E."/>
            <person name="Yazdi Z."/>
            <person name="Soto E."/>
        </authorList>
    </citation>
    <scope>NUCLEOTIDE SEQUENCE [LARGE SCALE GENOMIC DNA]</scope>
    <source>
        <strain evidence="4 5">R22-20-7</strain>
    </source>
</reference>
<dbReference type="RefSeq" id="WP_407877470.1">
    <property type="nucleotide sequence ID" value="NZ_BTHG01000004.1"/>
</dbReference>
<proteinExistence type="inferred from homology"/>
<name>A0ABQ6PG08_9GAMM</name>
<keyword evidence="5" id="KW-1185">Reference proteome</keyword>
<dbReference type="Gene3D" id="2.115.10.20">
    <property type="entry name" value="Glycosyl hydrolase domain, family 43"/>
    <property type="match status" value="2"/>
</dbReference>
<dbReference type="PANTHER" id="PTHR35279:SF1">
    <property type="entry name" value="ARABINANASE_LEVANSUCRASE_INVERTASE"/>
    <property type="match status" value="1"/>
</dbReference>
<evidence type="ECO:0000313" key="5">
    <source>
        <dbReference type="Proteomes" id="UP001628164"/>
    </source>
</evidence>
<dbReference type="InterPro" id="IPR023296">
    <property type="entry name" value="Glyco_hydro_beta-prop_sf"/>
</dbReference>
<protein>
    <recommendedName>
        <fullName evidence="6">Glycosyl hydrolase family 32 N-terminal domain-containing protein</fullName>
    </recommendedName>
</protein>
<dbReference type="Proteomes" id="UP001628164">
    <property type="component" value="Unassembled WGS sequence"/>
</dbReference>
<evidence type="ECO:0000256" key="3">
    <source>
        <dbReference type="ARBA" id="ARBA00024356"/>
    </source>
</evidence>
<evidence type="ECO:0000256" key="1">
    <source>
        <dbReference type="ARBA" id="ARBA00022676"/>
    </source>
</evidence>
<accession>A0ABQ6PG08</accession>
<organism evidence="4 5">
    <name type="scientific">Francisella sciaenopsi</name>
    <dbReference type="NCBI Taxonomy" id="3055034"/>
    <lineage>
        <taxon>Bacteria</taxon>
        <taxon>Pseudomonadati</taxon>
        <taxon>Pseudomonadota</taxon>
        <taxon>Gammaproteobacteria</taxon>
        <taxon>Thiotrichales</taxon>
        <taxon>Francisellaceae</taxon>
        <taxon>Francisella</taxon>
    </lineage>
</organism>
<keyword evidence="1" id="KW-0328">Glycosyltransferase</keyword>
<evidence type="ECO:0000313" key="4">
    <source>
        <dbReference type="EMBL" id="GMN89704.1"/>
    </source>
</evidence>
<dbReference type="SUPFAM" id="SSF75005">
    <property type="entry name" value="Arabinanase/levansucrase/invertase"/>
    <property type="match status" value="1"/>
</dbReference>
<evidence type="ECO:0008006" key="6">
    <source>
        <dbReference type="Google" id="ProtNLM"/>
    </source>
</evidence>
<dbReference type="Pfam" id="PF04041">
    <property type="entry name" value="Glyco_hydro_130"/>
    <property type="match status" value="1"/>
</dbReference>
<dbReference type="EMBL" id="BTHG01000004">
    <property type="protein sequence ID" value="GMN89704.1"/>
    <property type="molecule type" value="Genomic_DNA"/>
</dbReference>
<dbReference type="InterPro" id="IPR007184">
    <property type="entry name" value="Mannoside_phosphorylase"/>
</dbReference>
<evidence type="ECO:0000256" key="2">
    <source>
        <dbReference type="ARBA" id="ARBA00022679"/>
    </source>
</evidence>
<gene>
    <name evidence="4" type="ORF">fsci_11900</name>
</gene>
<dbReference type="PANTHER" id="PTHR35279">
    <property type="match status" value="1"/>
</dbReference>